<gene>
    <name evidence="4" type="ORF">IAR55_006291</name>
</gene>
<dbReference type="PANTHER" id="PTHR16453:SF9">
    <property type="entry name" value="GATOR COMPLEX PROTEIN MIOS"/>
    <property type="match status" value="1"/>
</dbReference>
<dbReference type="SMART" id="SM00320">
    <property type="entry name" value="WD40"/>
    <property type="match status" value="4"/>
</dbReference>
<keyword evidence="5" id="KW-1185">Reference proteome</keyword>
<dbReference type="Proteomes" id="UP001388673">
    <property type="component" value="Unassembled WGS sequence"/>
</dbReference>
<dbReference type="AlphaFoldDB" id="A0AAW0YJ34"/>
<dbReference type="Pfam" id="PF17034">
    <property type="entry name" value="zinc_ribbon_16"/>
    <property type="match status" value="1"/>
</dbReference>
<dbReference type="InterPro" id="IPR031488">
    <property type="entry name" value="Zn_ribbon_mio"/>
</dbReference>
<dbReference type="GeneID" id="92183549"/>
<comment type="caution">
    <text evidence="4">The sequence shown here is derived from an EMBL/GenBank/DDBJ whole genome shotgun (WGS) entry which is preliminary data.</text>
</comment>
<reference evidence="4 5" key="1">
    <citation type="journal article" date="2024" name="bioRxiv">
        <title>Comparative genomics of Cryptococcus and Kwoniella reveals pathogenesis evolution and contrasting karyotype dynamics via intercentromeric recombination or chromosome fusion.</title>
        <authorList>
            <person name="Coelho M.A."/>
            <person name="David-Palma M."/>
            <person name="Shea T."/>
            <person name="Bowers K."/>
            <person name="McGinley-Smith S."/>
            <person name="Mohammad A.W."/>
            <person name="Gnirke A."/>
            <person name="Yurkov A.M."/>
            <person name="Nowrousian M."/>
            <person name="Sun S."/>
            <person name="Cuomo C.A."/>
            <person name="Heitman J."/>
        </authorList>
    </citation>
    <scope>NUCLEOTIDE SEQUENCE [LARGE SCALE GENOMIC DNA]</scope>
    <source>
        <strain evidence="4 5">CBS 13917</strain>
    </source>
</reference>
<dbReference type="Gene3D" id="2.130.10.10">
    <property type="entry name" value="YVTN repeat-like/Quinoprotein amine dehydrogenase"/>
    <property type="match status" value="2"/>
</dbReference>
<organism evidence="4 5">
    <name type="scientific">Kwoniella newhampshirensis</name>
    <dbReference type="NCBI Taxonomy" id="1651941"/>
    <lineage>
        <taxon>Eukaryota</taxon>
        <taxon>Fungi</taxon>
        <taxon>Dikarya</taxon>
        <taxon>Basidiomycota</taxon>
        <taxon>Agaricomycotina</taxon>
        <taxon>Tremellomycetes</taxon>
        <taxon>Tremellales</taxon>
        <taxon>Cryptococcaceae</taxon>
        <taxon>Kwoniella</taxon>
    </lineage>
</organism>
<dbReference type="InterPro" id="IPR037593">
    <property type="entry name" value="MIOS/Sea4"/>
</dbReference>
<dbReference type="CDD" id="cd16691">
    <property type="entry name" value="mRING-H2-C3H3C2_Mio"/>
    <property type="match status" value="1"/>
</dbReference>
<feature type="region of interest" description="Disordered" evidence="2">
    <location>
        <begin position="611"/>
        <end position="642"/>
    </location>
</feature>
<feature type="region of interest" description="Disordered" evidence="2">
    <location>
        <begin position="656"/>
        <end position="690"/>
    </location>
</feature>
<dbReference type="InterPro" id="IPR036322">
    <property type="entry name" value="WD40_repeat_dom_sf"/>
</dbReference>
<evidence type="ECO:0000256" key="2">
    <source>
        <dbReference type="SAM" id="MobiDB-lite"/>
    </source>
</evidence>
<name>A0AAW0YJ34_9TREE</name>
<dbReference type="RefSeq" id="XP_066800384.1">
    <property type="nucleotide sequence ID" value="XM_066949376.1"/>
</dbReference>
<evidence type="ECO:0000256" key="1">
    <source>
        <dbReference type="ARBA" id="ARBA00009713"/>
    </source>
</evidence>
<evidence type="ECO:0000259" key="3">
    <source>
        <dbReference type="Pfam" id="PF17034"/>
    </source>
</evidence>
<proteinExistence type="inferred from homology"/>
<feature type="compositionally biased region" description="Polar residues" evidence="2">
    <location>
        <begin position="177"/>
        <end position="189"/>
    </location>
</feature>
<dbReference type="InterPro" id="IPR001680">
    <property type="entry name" value="WD40_rpt"/>
</dbReference>
<dbReference type="EMBL" id="JBCAWK010000012">
    <property type="protein sequence ID" value="KAK8845576.1"/>
    <property type="molecule type" value="Genomic_DNA"/>
</dbReference>
<dbReference type="PANTHER" id="PTHR16453">
    <property type="entry name" value="WD40 DOMAIN-CONTAINING PROTEIN MIO FAMILY MEMBER"/>
    <property type="match status" value="1"/>
</dbReference>
<evidence type="ECO:0000313" key="4">
    <source>
        <dbReference type="EMBL" id="KAK8845576.1"/>
    </source>
</evidence>
<comment type="similarity">
    <text evidence="1">Belongs to the WD repeat mio family.</text>
</comment>
<feature type="compositionally biased region" description="Polar residues" evidence="2">
    <location>
        <begin position="613"/>
        <end position="623"/>
    </location>
</feature>
<feature type="region of interest" description="Disordered" evidence="2">
    <location>
        <begin position="428"/>
        <end position="451"/>
    </location>
</feature>
<dbReference type="SUPFAM" id="SSF50978">
    <property type="entry name" value="WD40 repeat-like"/>
    <property type="match status" value="1"/>
</dbReference>
<feature type="domain" description="GATOR2 complex protein MIO zinc-ribbon like" evidence="3">
    <location>
        <begin position="1011"/>
        <end position="1102"/>
    </location>
</feature>
<dbReference type="GO" id="GO:1904263">
    <property type="term" value="P:positive regulation of TORC1 signaling"/>
    <property type="evidence" value="ECO:0007669"/>
    <property type="project" value="TreeGrafter"/>
</dbReference>
<feature type="compositionally biased region" description="Polar residues" evidence="2">
    <location>
        <begin position="659"/>
        <end position="668"/>
    </location>
</feature>
<sequence>MSLELRRIALSDPLGSSPSRFVVGGQVSQMTSGDVKMYEWRRDKEEMGMVGMQTDIGQIRAMAWCPSPSHRHLLATGLSNGRTVIYNVAPSSLALPLTPNNPAPMVASLTVKHTRPVTSLSFSTLDPNYIATGLERHRSDYSLLVWDLEDAITASGIPVDGDTGWKRPDGEAEHRLSVSNPSAKVTTSRSEPRHIQHYCPSEQVNSVSFVSRTTQYLLAASNNKTIRLFDLRTPTLPAGTGTNSPRDPHASASMAGASSQWLTRAVHDITPNPQDQNIFASYEITPGSAHSVVRLWDTRKVGYEILSFDVPGGSVMGLEWTDRGDKLGVGTKEGGVGLWEVISGRTTEGDKVEEWVTLGGQRQIIKPRPNLQSFAFDPTNKSDGDVLFVLKDGTIGIGPIGSAPIIRSGPQGDIAVATPSVRILDPDVPSDTTHDALDTQPPTSVQEAADEVDSPLRMNRFQLAPDRVAKLIAERSRSSSPATGARAASANAMMRSFMSGERKWYEEGANAERLVDERDELIGGWEGWRRVLGSDIGVVMRRRAMEGYGLDDLVLNAAIATRHPGKERIAGVWEFIHHLTQAMAPEISNIRTYNLTHQGVFPIWTGAGVTESVEPSSPTSIRSAATLVDPPLPHRSHEPVRQGSAAWNALSQVPFPHSRQASTPTPGNDTPPRSRKASDRRGIVSQSQAPEIDPDYLTAVHHLNTHRSELGGVGKPGVVPAALGGHRTELRKLILSLCGENGESLKEEMERLGATGQRTKAAFRAYFAGDEAGTVSNLMASDDQQHQLLGATIAGFMAQSASARGSEFFNSHWQGLVTKIDEPFVRAILTRIGGEDWEEVLGEEGVPLLDRIAVGVHHMDDREFDSFLRRRMARCTRSNSLHLLALTGFSSPAVSLLSRHLARTGDLQTVAILGAFFPQHKLSKSERDTVERWREDYRDMLDGWGMWGERCEFDVRWGEVARQISGVPAGSAGHGESKGGACPVCNNPLSRDTEERLHRKNAMRGTVNIGWPSERTTVCMYCQAPLPRCVICLLHVDPHHPPPSDHDHPGHITDTIDAAYVCCLTCRHGGHASHILPWFEGGLDNGIAHSKCPVAGCECECASV</sequence>
<dbReference type="Pfam" id="PF21720">
    <property type="entry name" value="MIOS_WD40"/>
    <property type="match status" value="1"/>
</dbReference>
<dbReference type="GO" id="GO:0005737">
    <property type="term" value="C:cytoplasm"/>
    <property type="evidence" value="ECO:0007669"/>
    <property type="project" value="TreeGrafter"/>
</dbReference>
<protein>
    <recommendedName>
        <fullName evidence="3">GATOR2 complex protein MIO zinc-ribbon like domain-containing protein</fullName>
    </recommendedName>
</protein>
<feature type="region of interest" description="Disordered" evidence="2">
    <location>
        <begin position="169"/>
        <end position="193"/>
    </location>
</feature>
<dbReference type="Pfam" id="PF00400">
    <property type="entry name" value="WD40"/>
    <property type="match status" value="1"/>
</dbReference>
<accession>A0AAW0YJ34</accession>
<dbReference type="KEGG" id="kne:92183549"/>
<dbReference type="InterPro" id="IPR015943">
    <property type="entry name" value="WD40/YVTN_repeat-like_dom_sf"/>
</dbReference>
<evidence type="ECO:0000313" key="5">
    <source>
        <dbReference type="Proteomes" id="UP001388673"/>
    </source>
</evidence>